<gene>
    <name evidence="2" type="ORF">SDC9_128411</name>
</gene>
<proteinExistence type="predicted"/>
<keyword evidence="1" id="KW-0812">Transmembrane</keyword>
<reference evidence="2" key="1">
    <citation type="submission" date="2019-08" db="EMBL/GenBank/DDBJ databases">
        <authorList>
            <person name="Kucharzyk K."/>
            <person name="Murdoch R.W."/>
            <person name="Higgins S."/>
            <person name="Loffler F."/>
        </authorList>
    </citation>
    <scope>NUCLEOTIDE SEQUENCE</scope>
</reference>
<keyword evidence="1" id="KW-1133">Transmembrane helix</keyword>
<name>A0A645CWX9_9ZZZZ</name>
<dbReference type="EMBL" id="VSSQ01030723">
    <property type="protein sequence ID" value="MPM81358.1"/>
    <property type="molecule type" value="Genomic_DNA"/>
</dbReference>
<accession>A0A645CWX9</accession>
<organism evidence="2">
    <name type="scientific">bioreactor metagenome</name>
    <dbReference type="NCBI Taxonomy" id="1076179"/>
    <lineage>
        <taxon>unclassified sequences</taxon>
        <taxon>metagenomes</taxon>
        <taxon>ecological metagenomes</taxon>
    </lineage>
</organism>
<evidence type="ECO:0000256" key="1">
    <source>
        <dbReference type="SAM" id="Phobius"/>
    </source>
</evidence>
<dbReference type="AlphaFoldDB" id="A0A645CWX9"/>
<protein>
    <submittedName>
        <fullName evidence="2">Uncharacterized protein</fullName>
    </submittedName>
</protein>
<feature type="transmembrane region" description="Helical" evidence="1">
    <location>
        <begin position="12"/>
        <end position="35"/>
    </location>
</feature>
<sequence length="88" mass="9692">MFKVHHGRLALPVFLIMVTKLGVLVALRVGILVFAPEVMQGKPCFLQLLADVGEKLLQPGEFIPALRVVLQQDMLQCLVAVGGNCPRW</sequence>
<keyword evidence="1" id="KW-0472">Membrane</keyword>
<evidence type="ECO:0000313" key="2">
    <source>
        <dbReference type="EMBL" id="MPM81358.1"/>
    </source>
</evidence>
<comment type="caution">
    <text evidence="2">The sequence shown here is derived from an EMBL/GenBank/DDBJ whole genome shotgun (WGS) entry which is preliminary data.</text>
</comment>